<comment type="caution">
    <text evidence="1">The sequence shown here is derived from an EMBL/GenBank/DDBJ whole genome shotgun (WGS) entry which is preliminary data.</text>
</comment>
<dbReference type="VEuPathDB" id="FungiDB:VP01_2281g1"/>
<name>A0A0L6V8A2_9BASI</name>
<organism evidence="1 2">
    <name type="scientific">Puccinia sorghi</name>
    <dbReference type="NCBI Taxonomy" id="27349"/>
    <lineage>
        <taxon>Eukaryota</taxon>
        <taxon>Fungi</taxon>
        <taxon>Dikarya</taxon>
        <taxon>Basidiomycota</taxon>
        <taxon>Pucciniomycotina</taxon>
        <taxon>Pucciniomycetes</taxon>
        <taxon>Pucciniales</taxon>
        <taxon>Pucciniaceae</taxon>
        <taxon>Puccinia</taxon>
    </lineage>
</organism>
<dbReference type="AlphaFoldDB" id="A0A0L6V8A2"/>
<keyword evidence="2" id="KW-1185">Reference proteome</keyword>
<evidence type="ECO:0000313" key="1">
    <source>
        <dbReference type="EMBL" id="KNZ56939.1"/>
    </source>
</evidence>
<sequence length="145" mass="16686">MMMRMALYHLLKVRKPFPSPSVKSHLTQNTKKIIPHSSADHNSENVNNPSDQSIPFPPLDPSAFSHIIPNFLCEKIHALATKLCSGHVKKEKWNHGFEGVLYLLNFCLETLKKIKLPTAIFIYHKSQFVYVQWVKEITLKQVSFS</sequence>
<proteinExistence type="predicted"/>
<evidence type="ECO:0000313" key="2">
    <source>
        <dbReference type="Proteomes" id="UP000037035"/>
    </source>
</evidence>
<gene>
    <name evidence="1" type="ORF">VP01_2281g1</name>
</gene>
<accession>A0A0L6V8A2</accession>
<dbReference type="EMBL" id="LAVV01007149">
    <property type="protein sequence ID" value="KNZ56939.1"/>
    <property type="molecule type" value="Genomic_DNA"/>
</dbReference>
<protein>
    <submittedName>
        <fullName evidence="1">Uncharacterized protein</fullName>
    </submittedName>
</protein>
<reference evidence="1 2" key="1">
    <citation type="submission" date="2015-08" db="EMBL/GenBank/DDBJ databases">
        <title>Next Generation Sequencing and Analysis of the Genome of Puccinia sorghi L Schw, the Causal Agent of Maize Common Rust.</title>
        <authorList>
            <person name="Rochi L."/>
            <person name="Burguener G."/>
            <person name="Darino M."/>
            <person name="Turjanski A."/>
            <person name="Kreff E."/>
            <person name="Dieguez M.J."/>
            <person name="Sacco F."/>
        </authorList>
    </citation>
    <scope>NUCLEOTIDE SEQUENCE [LARGE SCALE GENOMIC DNA]</scope>
    <source>
        <strain evidence="1 2">RO10H11247</strain>
    </source>
</reference>
<dbReference type="Proteomes" id="UP000037035">
    <property type="component" value="Unassembled WGS sequence"/>
</dbReference>